<name>F1T5A2_9ACTN</name>
<dbReference type="InterPro" id="IPR036291">
    <property type="entry name" value="NAD(P)-bd_dom_sf"/>
</dbReference>
<evidence type="ECO:0000313" key="11">
    <source>
        <dbReference type="Proteomes" id="UP000005947"/>
    </source>
</evidence>
<sequence length="367" mass="42237">MKTYLVTGGAGFIGSNFILYMLRNYTDIRIVNMDCLTYAGNLENLRSIEDDSRYSFERVDIRNADEVSRVLRTYKPNYVVNFAAESHVDRSIETPQIFVETNVLGCVTLLNCCKKLWLDDKGSFGDHRFLQVSTDEVYGALAIPDQVNPNGSPKDPAHTTYFHEDTPLCGHSPYSASKASADMLTRAYWDTYKFPALVTRCSNNYGPYQFPEKLIPLMIHNALHHKELPVYGDGLNVRDWLYVDDHCKAIDMVLQRGRLGNAYNVGGHNERSNIYIVKTIVEHVRNVTGDRAITEDLIRYVGDRKGHDRRYGIEPTKIKDELGWYPETTYEDGIIKTIDWYLSHQAWTEHVCSGAYQSYYKKMYENR</sequence>
<evidence type="ECO:0000256" key="3">
    <source>
        <dbReference type="ARBA" id="ARBA00008178"/>
    </source>
</evidence>
<dbReference type="OrthoDB" id="9801785at2"/>
<feature type="domain" description="NAD(P)-binding" evidence="9">
    <location>
        <begin position="5"/>
        <end position="335"/>
    </location>
</feature>
<keyword evidence="7 8" id="KW-0456">Lyase</keyword>
<dbReference type="RefSeq" id="WP_006302962.1">
    <property type="nucleotide sequence ID" value="NZ_ACGK02000001.1"/>
</dbReference>
<comment type="cofactor">
    <cofactor evidence="2 8">
        <name>NAD(+)</name>
        <dbReference type="ChEBI" id="CHEBI:57540"/>
    </cofactor>
</comment>
<evidence type="ECO:0000256" key="7">
    <source>
        <dbReference type="ARBA" id="ARBA00023239"/>
    </source>
</evidence>
<dbReference type="EC" id="4.2.1.46" evidence="4 8"/>
<organism evidence="10 11">
    <name type="scientific">Fannyhessea vaginae DSM 15829</name>
    <dbReference type="NCBI Taxonomy" id="525256"/>
    <lineage>
        <taxon>Bacteria</taxon>
        <taxon>Bacillati</taxon>
        <taxon>Actinomycetota</taxon>
        <taxon>Coriobacteriia</taxon>
        <taxon>Coriobacteriales</taxon>
        <taxon>Atopobiaceae</taxon>
        <taxon>Fannyhessea</taxon>
    </lineage>
</organism>
<dbReference type="GO" id="GO:0009225">
    <property type="term" value="P:nucleotide-sugar metabolic process"/>
    <property type="evidence" value="ECO:0007669"/>
    <property type="project" value="InterPro"/>
</dbReference>
<evidence type="ECO:0000259" key="9">
    <source>
        <dbReference type="Pfam" id="PF16363"/>
    </source>
</evidence>
<dbReference type="eggNOG" id="COG1088">
    <property type="taxonomic scope" value="Bacteria"/>
</dbReference>
<dbReference type="GO" id="GO:0008460">
    <property type="term" value="F:dTDP-glucose 4,6-dehydratase activity"/>
    <property type="evidence" value="ECO:0007669"/>
    <property type="project" value="UniProtKB-EC"/>
</dbReference>
<dbReference type="InterPro" id="IPR016040">
    <property type="entry name" value="NAD(P)-bd_dom"/>
</dbReference>
<proteinExistence type="inferred from homology"/>
<keyword evidence="11" id="KW-1185">Reference proteome</keyword>
<dbReference type="Proteomes" id="UP000005947">
    <property type="component" value="Unassembled WGS sequence"/>
</dbReference>
<dbReference type="Gene3D" id="3.40.50.720">
    <property type="entry name" value="NAD(P)-binding Rossmann-like Domain"/>
    <property type="match status" value="1"/>
</dbReference>
<evidence type="ECO:0000256" key="2">
    <source>
        <dbReference type="ARBA" id="ARBA00001911"/>
    </source>
</evidence>
<evidence type="ECO:0000256" key="5">
    <source>
        <dbReference type="ARBA" id="ARBA00016977"/>
    </source>
</evidence>
<protein>
    <recommendedName>
        <fullName evidence="5 8">dTDP-glucose 4,6-dehydratase</fullName>
        <ecNumber evidence="4 8">4.2.1.46</ecNumber>
    </recommendedName>
</protein>
<dbReference type="AlphaFoldDB" id="F1T5A2"/>
<evidence type="ECO:0000313" key="10">
    <source>
        <dbReference type="EMBL" id="EGF23833.1"/>
    </source>
</evidence>
<comment type="similarity">
    <text evidence="3 8">Belongs to the NAD(P)-dependent epimerase/dehydratase family. dTDP-glucose dehydratase subfamily.</text>
</comment>
<dbReference type="GeneID" id="93210384"/>
<dbReference type="Pfam" id="PF16363">
    <property type="entry name" value="GDP_Man_Dehyd"/>
    <property type="match status" value="1"/>
</dbReference>
<evidence type="ECO:0000256" key="8">
    <source>
        <dbReference type="RuleBase" id="RU004473"/>
    </source>
</evidence>
<evidence type="ECO:0000256" key="1">
    <source>
        <dbReference type="ARBA" id="ARBA00001539"/>
    </source>
</evidence>
<evidence type="ECO:0000256" key="4">
    <source>
        <dbReference type="ARBA" id="ARBA00011990"/>
    </source>
</evidence>
<dbReference type="PANTHER" id="PTHR43000">
    <property type="entry name" value="DTDP-D-GLUCOSE 4,6-DEHYDRATASE-RELATED"/>
    <property type="match status" value="1"/>
</dbReference>
<evidence type="ECO:0000256" key="6">
    <source>
        <dbReference type="ARBA" id="ARBA00023027"/>
    </source>
</evidence>
<accession>F1T5A2</accession>
<comment type="catalytic activity">
    <reaction evidence="1 8">
        <text>dTDP-alpha-D-glucose = dTDP-4-dehydro-6-deoxy-alpha-D-glucose + H2O</text>
        <dbReference type="Rhea" id="RHEA:17221"/>
        <dbReference type="ChEBI" id="CHEBI:15377"/>
        <dbReference type="ChEBI" id="CHEBI:57477"/>
        <dbReference type="ChEBI" id="CHEBI:57649"/>
        <dbReference type="EC" id="4.2.1.46"/>
    </reaction>
</comment>
<dbReference type="Gene3D" id="3.90.25.10">
    <property type="entry name" value="UDP-galactose 4-epimerase, domain 1"/>
    <property type="match status" value="1"/>
</dbReference>
<keyword evidence="6" id="KW-0520">NAD</keyword>
<dbReference type="SUPFAM" id="SSF51735">
    <property type="entry name" value="NAD(P)-binding Rossmann-fold domains"/>
    <property type="match status" value="1"/>
</dbReference>
<gene>
    <name evidence="10" type="primary">rfbB</name>
    <name evidence="10" type="ORF">HMPREF0091_10780</name>
</gene>
<dbReference type="EMBL" id="ACGK02000001">
    <property type="protein sequence ID" value="EGF23833.1"/>
    <property type="molecule type" value="Genomic_DNA"/>
</dbReference>
<reference evidence="10 11" key="1">
    <citation type="submission" date="2011-02" db="EMBL/GenBank/DDBJ databases">
        <authorList>
            <person name="Muzny D."/>
            <person name="Qin X."/>
            <person name="Buhay C."/>
            <person name="Dugan-Rocha S."/>
            <person name="Ding Y."/>
            <person name="Chen G."/>
            <person name="Hawes A."/>
            <person name="Holder M."/>
            <person name="Jhangiani S."/>
            <person name="Johnson A."/>
            <person name="Khan Z."/>
            <person name="Li Z."/>
            <person name="Liu W."/>
            <person name="Liu X."/>
            <person name="Perez L."/>
            <person name="Shen H."/>
            <person name="Wang Q."/>
            <person name="Watt J."/>
            <person name="Xi L."/>
            <person name="Xin Y."/>
            <person name="Zhou J."/>
            <person name="Deng J."/>
            <person name="Jiang H."/>
            <person name="Liu Y."/>
            <person name="Qu J."/>
            <person name="Song X.-Z."/>
            <person name="Zhang L."/>
            <person name="Villasana D."/>
            <person name="Johnson A."/>
            <person name="Liu J."/>
            <person name="Liyanage D."/>
            <person name="Lorensuhewa L."/>
            <person name="Robinson T."/>
            <person name="Song A."/>
            <person name="Song B.-B."/>
            <person name="Dinh H."/>
            <person name="Thornton R."/>
            <person name="Coyle M."/>
            <person name="Francisco L."/>
            <person name="Jackson L."/>
            <person name="Javaid M."/>
            <person name="Korchina V."/>
            <person name="Kovar C."/>
            <person name="Mata R."/>
            <person name="Mathew T."/>
            <person name="Ngo R."/>
            <person name="Nguyen L."/>
            <person name="Nguyen N."/>
            <person name="Okwuonu G."/>
            <person name="Ongeri F."/>
            <person name="Pham C."/>
            <person name="Simmons D."/>
            <person name="Wilczek-Boney K."/>
            <person name="Hale W."/>
            <person name="Jakkamsetti A."/>
            <person name="Pham P."/>
            <person name="Ruth R."/>
            <person name="San Lucas F."/>
            <person name="Warren J."/>
            <person name="Zhang J."/>
            <person name="Zhao Z."/>
            <person name="Zhou C."/>
            <person name="Zhu D."/>
            <person name="Lee S."/>
            <person name="Bess C."/>
            <person name="Blankenburg K."/>
            <person name="Forbes L."/>
            <person name="Fu Q."/>
            <person name="Gubbala S."/>
            <person name="Hirani K."/>
            <person name="Jayaseelan J.C."/>
            <person name="Lara F."/>
            <person name="Munidasa M."/>
            <person name="Palculict T."/>
            <person name="Patil S."/>
            <person name="Pu L.-L."/>
            <person name="Saada N."/>
            <person name="Tang L."/>
            <person name="Weissenberger G."/>
            <person name="Zhu Y."/>
            <person name="Hemphill L."/>
            <person name="Shang Y."/>
            <person name="Youmans B."/>
            <person name="Ayvaz T."/>
            <person name="Ross M."/>
            <person name="Santibanez J."/>
            <person name="Aqrawi P."/>
            <person name="Gross S."/>
            <person name="Joshi V."/>
            <person name="Fowler G."/>
            <person name="Nazareth L."/>
            <person name="Reid J."/>
            <person name="Worley K."/>
            <person name="Petrosino J."/>
            <person name="Highlander S."/>
            <person name="Gibbs R."/>
        </authorList>
    </citation>
    <scope>NUCLEOTIDE SEQUENCE [LARGE SCALE GENOMIC DNA]</scope>
    <source>
        <strain evidence="10 11">DSM 15829</strain>
    </source>
</reference>
<comment type="caution">
    <text evidence="10">The sequence shown here is derived from an EMBL/GenBank/DDBJ whole genome shotgun (WGS) entry which is preliminary data.</text>
</comment>
<dbReference type="CDD" id="cd05246">
    <property type="entry name" value="dTDP_GD_SDR_e"/>
    <property type="match status" value="1"/>
</dbReference>
<dbReference type="InterPro" id="IPR005888">
    <property type="entry name" value="dTDP_Gluc_deHydtase"/>
</dbReference>
<dbReference type="NCBIfam" id="TIGR01181">
    <property type="entry name" value="dTDP_gluc_dehyt"/>
    <property type="match status" value="1"/>
</dbReference>